<dbReference type="Gene3D" id="3.30.420.10">
    <property type="entry name" value="Ribonuclease H-like superfamily/Ribonuclease H"/>
    <property type="match status" value="1"/>
</dbReference>
<comment type="caution">
    <text evidence="2">The sequence shown here is derived from an EMBL/GenBank/DDBJ whole genome shotgun (WGS) entry which is preliminary data.</text>
</comment>
<dbReference type="GO" id="GO:0003676">
    <property type="term" value="F:nucleic acid binding"/>
    <property type="evidence" value="ECO:0007669"/>
    <property type="project" value="InterPro"/>
</dbReference>
<dbReference type="InterPro" id="IPR002156">
    <property type="entry name" value="RNaseH_domain"/>
</dbReference>
<dbReference type="AlphaFoldDB" id="A0AAW2R2A4"/>
<accession>A0AAW2R2A4</accession>
<reference evidence="2" key="2">
    <citation type="journal article" date="2024" name="Plant">
        <title>Genomic evolution and insights into agronomic trait innovations of Sesamum species.</title>
        <authorList>
            <person name="Miao H."/>
            <person name="Wang L."/>
            <person name="Qu L."/>
            <person name="Liu H."/>
            <person name="Sun Y."/>
            <person name="Le M."/>
            <person name="Wang Q."/>
            <person name="Wei S."/>
            <person name="Zheng Y."/>
            <person name="Lin W."/>
            <person name="Duan Y."/>
            <person name="Cao H."/>
            <person name="Xiong S."/>
            <person name="Wang X."/>
            <person name="Wei L."/>
            <person name="Li C."/>
            <person name="Ma Q."/>
            <person name="Ju M."/>
            <person name="Zhao R."/>
            <person name="Li G."/>
            <person name="Mu C."/>
            <person name="Tian Q."/>
            <person name="Mei H."/>
            <person name="Zhang T."/>
            <person name="Gao T."/>
            <person name="Zhang H."/>
        </authorList>
    </citation>
    <scope>NUCLEOTIDE SEQUENCE</scope>
    <source>
        <strain evidence="2">G02</strain>
    </source>
</reference>
<evidence type="ECO:0000313" key="2">
    <source>
        <dbReference type="EMBL" id="KAL0374056.1"/>
    </source>
</evidence>
<dbReference type="Pfam" id="PF13456">
    <property type="entry name" value="RVT_3"/>
    <property type="match status" value="1"/>
</dbReference>
<dbReference type="SUPFAM" id="SSF53098">
    <property type="entry name" value="Ribonuclease H-like"/>
    <property type="match status" value="1"/>
</dbReference>
<dbReference type="GO" id="GO:0004523">
    <property type="term" value="F:RNA-DNA hybrid ribonuclease activity"/>
    <property type="evidence" value="ECO:0007669"/>
    <property type="project" value="InterPro"/>
</dbReference>
<dbReference type="EMBL" id="JACGWJ010000014">
    <property type="protein sequence ID" value="KAL0374056.1"/>
    <property type="molecule type" value="Genomic_DNA"/>
</dbReference>
<sequence>MIKWAIELSEYADSYQPRSATKGQSLAEFVNEATLTEEDEGNWLLDVDGSSTLAGSRAGVVLTSLEGDELEYALRFDFKASNNETDYEALVVGIRMALNAGARNLITYSDSLLVTKKVEGEYEVKAERMKEYLQEICDVTSRLKNSSFLKSFEQKMSKLII</sequence>
<name>A0AAW2R2A4_SESRA</name>
<organism evidence="2">
    <name type="scientific">Sesamum radiatum</name>
    <name type="common">Black benniseed</name>
    <dbReference type="NCBI Taxonomy" id="300843"/>
    <lineage>
        <taxon>Eukaryota</taxon>
        <taxon>Viridiplantae</taxon>
        <taxon>Streptophyta</taxon>
        <taxon>Embryophyta</taxon>
        <taxon>Tracheophyta</taxon>
        <taxon>Spermatophyta</taxon>
        <taxon>Magnoliopsida</taxon>
        <taxon>eudicotyledons</taxon>
        <taxon>Gunneridae</taxon>
        <taxon>Pentapetalae</taxon>
        <taxon>asterids</taxon>
        <taxon>lamiids</taxon>
        <taxon>Lamiales</taxon>
        <taxon>Pedaliaceae</taxon>
        <taxon>Sesamum</taxon>
    </lineage>
</organism>
<gene>
    <name evidence="2" type="ORF">Sradi_3321300</name>
</gene>
<proteinExistence type="predicted"/>
<dbReference type="PANTHER" id="PTHR48475">
    <property type="entry name" value="RIBONUCLEASE H"/>
    <property type="match status" value="1"/>
</dbReference>
<feature type="domain" description="RNase H type-1" evidence="1">
    <location>
        <begin position="48"/>
        <end position="148"/>
    </location>
</feature>
<dbReference type="InterPro" id="IPR036397">
    <property type="entry name" value="RNaseH_sf"/>
</dbReference>
<dbReference type="InterPro" id="IPR012337">
    <property type="entry name" value="RNaseH-like_sf"/>
</dbReference>
<dbReference type="PANTHER" id="PTHR48475:SF2">
    <property type="entry name" value="RIBONUCLEASE H"/>
    <property type="match status" value="1"/>
</dbReference>
<protein>
    <recommendedName>
        <fullName evidence="1">RNase H type-1 domain-containing protein</fullName>
    </recommendedName>
</protein>
<reference evidence="2" key="1">
    <citation type="submission" date="2020-06" db="EMBL/GenBank/DDBJ databases">
        <authorList>
            <person name="Li T."/>
            <person name="Hu X."/>
            <person name="Zhang T."/>
            <person name="Song X."/>
            <person name="Zhang H."/>
            <person name="Dai N."/>
            <person name="Sheng W."/>
            <person name="Hou X."/>
            <person name="Wei L."/>
        </authorList>
    </citation>
    <scope>NUCLEOTIDE SEQUENCE</scope>
    <source>
        <strain evidence="2">G02</strain>
        <tissue evidence="2">Leaf</tissue>
    </source>
</reference>
<evidence type="ECO:0000259" key="1">
    <source>
        <dbReference type="Pfam" id="PF13456"/>
    </source>
</evidence>